<evidence type="ECO:0000313" key="2">
    <source>
        <dbReference type="Proteomes" id="UP001062846"/>
    </source>
</evidence>
<organism evidence="1 2">
    <name type="scientific">Rhododendron molle</name>
    <name type="common">Chinese azalea</name>
    <name type="synonym">Azalea mollis</name>
    <dbReference type="NCBI Taxonomy" id="49168"/>
    <lineage>
        <taxon>Eukaryota</taxon>
        <taxon>Viridiplantae</taxon>
        <taxon>Streptophyta</taxon>
        <taxon>Embryophyta</taxon>
        <taxon>Tracheophyta</taxon>
        <taxon>Spermatophyta</taxon>
        <taxon>Magnoliopsida</taxon>
        <taxon>eudicotyledons</taxon>
        <taxon>Gunneridae</taxon>
        <taxon>Pentapetalae</taxon>
        <taxon>asterids</taxon>
        <taxon>Ericales</taxon>
        <taxon>Ericaceae</taxon>
        <taxon>Ericoideae</taxon>
        <taxon>Rhodoreae</taxon>
        <taxon>Rhododendron</taxon>
    </lineage>
</organism>
<protein>
    <submittedName>
        <fullName evidence="1">Uncharacterized protein</fullName>
    </submittedName>
</protein>
<gene>
    <name evidence="1" type="ORF">RHMOL_Rhmol01G0204500</name>
</gene>
<comment type="caution">
    <text evidence="1">The sequence shown here is derived from an EMBL/GenBank/DDBJ whole genome shotgun (WGS) entry which is preliminary data.</text>
</comment>
<sequence length="70" mass="7779">MTFHTFRSPMLNMNVPPSEVDVQQDNPQNQTYACLLQLSFDNPNSLSSDLQKKETYADAAKGKENGDGEA</sequence>
<evidence type="ECO:0000313" key="1">
    <source>
        <dbReference type="EMBL" id="KAI8572505.1"/>
    </source>
</evidence>
<dbReference type="Proteomes" id="UP001062846">
    <property type="component" value="Chromosome 1"/>
</dbReference>
<keyword evidence="2" id="KW-1185">Reference proteome</keyword>
<proteinExistence type="predicted"/>
<accession>A0ACC0Q435</accession>
<name>A0ACC0Q435_RHOML</name>
<dbReference type="EMBL" id="CM046388">
    <property type="protein sequence ID" value="KAI8572505.1"/>
    <property type="molecule type" value="Genomic_DNA"/>
</dbReference>
<reference evidence="1" key="1">
    <citation type="submission" date="2022-02" db="EMBL/GenBank/DDBJ databases">
        <title>Plant Genome Project.</title>
        <authorList>
            <person name="Zhang R.-G."/>
        </authorList>
    </citation>
    <scope>NUCLEOTIDE SEQUENCE</scope>
    <source>
        <strain evidence="1">AT1</strain>
    </source>
</reference>